<dbReference type="Proteomes" id="UP001595075">
    <property type="component" value="Unassembled WGS sequence"/>
</dbReference>
<feature type="compositionally biased region" description="Basic and acidic residues" evidence="1">
    <location>
        <begin position="73"/>
        <end position="82"/>
    </location>
</feature>
<evidence type="ECO:0000256" key="1">
    <source>
        <dbReference type="SAM" id="MobiDB-lite"/>
    </source>
</evidence>
<feature type="compositionally biased region" description="Polar residues" evidence="1">
    <location>
        <begin position="124"/>
        <end position="135"/>
    </location>
</feature>
<feature type="region of interest" description="Disordered" evidence="1">
    <location>
        <begin position="55"/>
        <end position="92"/>
    </location>
</feature>
<dbReference type="PANTHER" id="PTHR28272">
    <property type="entry name" value="RIBONUCLEASES P/MRP PROTEIN SUBUNIT POP3"/>
    <property type="match status" value="1"/>
</dbReference>
<feature type="compositionally biased region" description="Polar residues" evidence="1">
    <location>
        <begin position="142"/>
        <end position="159"/>
    </location>
</feature>
<feature type="region of interest" description="Disordered" evidence="1">
    <location>
        <begin position="124"/>
        <end position="166"/>
    </location>
</feature>
<organism evidence="2 3">
    <name type="scientific">Oculimacula yallundae</name>
    <dbReference type="NCBI Taxonomy" id="86028"/>
    <lineage>
        <taxon>Eukaryota</taxon>
        <taxon>Fungi</taxon>
        <taxon>Dikarya</taxon>
        <taxon>Ascomycota</taxon>
        <taxon>Pezizomycotina</taxon>
        <taxon>Leotiomycetes</taxon>
        <taxon>Helotiales</taxon>
        <taxon>Ploettnerulaceae</taxon>
        <taxon>Oculimacula</taxon>
    </lineage>
</organism>
<name>A0ABR4C2B2_9HELO</name>
<evidence type="ECO:0000313" key="2">
    <source>
        <dbReference type="EMBL" id="KAL2064044.1"/>
    </source>
</evidence>
<dbReference type="InterPro" id="IPR013241">
    <property type="entry name" value="RNase_P_Pop3"/>
</dbReference>
<comment type="caution">
    <text evidence="2">The sequence shown here is derived from an EMBL/GenBank/DDBJ whole genome shotgun (WGS) entry which is preliminary data.</text>
</comment>
<evidence type="ECO:0000313" key="3">
    <source>
        <dbReference type="Proteomes" id="UP001595075"/>
    </source>
</evidence>
<dbReference type="EMBL" id="JAZHXI010000014">
    <property type="protein sequence ID" value="KAL2064044.1"/>
    <property type="molecule type" value="Genomic_DNA"/>
</dbReference>
<dbReference type="Pfam" id="PF08228">
    <property type="entry name" value="RNase_P_pop3"/>
    <property type="match status" value="1"/>
</dbReference>
<accession>A0ABR4C2B2</accession>
<protein>
    <submittedName>
        <fullName evidence="2">Uncharacterized protein</fullName>
    </submittedName>
</protein>
<gene>
    <name evidence="2" type="ORF">VTL71DRAFT_4538</name>
</gene>
<reference evidence="2 3" key="1">
    <citation type="journal article" date="2024" name="Commun. Biol.">
        <title>Comparative genomic analysis of thermophilic fungi reveals convergent evolutionary adaptations and gene losses.</title>
        <authorList>
            <person name="Steindorff A.S."/>
            <person name="Aguilar-Pontes M.V."/>
            <person name="Robinson A.J."/>
            <person name="Andreopoulos B."/>
            <person name="LaButti K."/>
            <person name="Kuo A."/>
            <person name="Mondo S."/>
            <person name="Riley R."/>
            <person name="Otillar R."/>
            <person name="Haridas S."/>
            <person name="Lipzen A."/>
            <person name="Grimwood J."/>
            <person name="Schmutz J."/>
            <person name="Clum A."/>
            <person name="Reid I.D."/>
            <person name="Moisan M.C."/>
            <person name="Butler G."/>
            <person name="Nguyen T.T.M."/>
            <person name="Dewar K."/>
            <person name="Conant G."/>
            <person name="Drula E."/>
            <person name="Henrissat B."/>
            <person name="Hansel C."/>
            <person name="Singer S."/>
            <person name="Hutchinson M.I."/>
            <person name="de Vries R.P."/>
            <person name="Natvig D.O."/>
            <person name="Powell A.J."/>
            <person name="Tsang A."/>
            <person name="Grigoriev I.V."/>
        </authorList>
    </citation>
    <scope>NUCLEOTIDE SEQUENCE [LARGE SCALE GENOMIC DNA]</scope>
    <source>
        <strain evidence="2 3">CBS 494.80</strain>
    </source>
</reference>
<keyword evidence="3" id="KW-1185">Reference proteome</keyword>
<dbReference type="PANTHER" id="PTHR28272:SF1">
    <property type="entry name" value="RIBONUCLEASES P_MRP PROTEIN SUBUNIT POP3"/>
    <property type="match status" value="1"/>
</dbReference>
<sequence>MSSTPKGTPVVDRKPKTIYQLDTPFTTVSWPDTSPQIQEAILELLCSILSPIGLHRSNHITPSKGKRSKKRRREEARQKDQSEAPLDITPTPSPEISSFVVIGLNSITRSLEELSQISKPAAITTNQKGSQTEPNQEADPGANSSNLSVHDQGNDTTPGESKKDSELPTLKHFAAIFVPRSSQPPILHAHLPQLIATASLAHSSLPSTRIVQLPKGCDARLCDALGLPRVSFIGLLEGAPHSKALMELVREHVPEIDVPWLREAGEKRYLKVKINAVQTSAPVVEKEKRV</sequence>
<proteinExistence type="predicted"/>